<reference evidence="2 3" key="1">
    <citation type="journal article" date="2012" name="Eukaryot. Cell">
        <title>Draft genome sequence of CBS 2479, the standard type strain of Trichosporon asahii.</title>
        <authorList>
            <person name="Yang R.Y."/>
            <person name="Li H.T."/>
            <person name="Zhu H."/>
            <person name="Zhou G.P."/>
            <person name="Wang M."/>
            <person name="Wang L."/>
        </authorList>
    </citation>
    <scope>NUCLEOTIDE SEQUENCE [LARGE SCALE GENOMIC DNA]</scope>
    <source>
        <strain evidence="3">ATCC 90039 / CBS 2479 / JCM 2466 / KCTC 7840 / NCYC 2677 / UAMH 7654</strain>
    </source>
</reference>
<gene>
    <name evidence="2" type="ORF">A1Q1_00431</name>
</gene>
<feature type="compositionally biased region" description="Polar residues" evidence="1">
    <location>
        <begin position="467"/>
        <end position="479"/>
    </location>
</feature>
<accession>J5TCX7</accession>
<dbReference type="RefSeq" id="XP_014181555.1">
    <property type="nucleotide sequence ID" value="XM_014326080.1"/>
</dbReference>
<dbReference type="GeneID" id="25983945"/>
<feature type="region of interest" description="Disordered" evidence="1">
    <location>
        <begin position="116"/>
        <end position="162"/>
    </location>
</feature>
<dbReference type="VEuPathDB" id="FungiDB:A1Q1_00431"/>
<dbReference type="AlphaFoldDB" id="J5TCX7"/>
<dbReference type="Proteomes" id="UP000002748">
    <property type="component" value="Unassembled WGS sequence"/>
</dbReference>
<feature type="region of interest" description="Disordered" evidence="1">
    <location>
        <begin position="1"/>
        <end position="93"/>
    </location>
</feature>
<evidence type="ECO:0000313" key="3">
    <source>
        <dbReference type="Proteomes" id="UP000002748"/>
    </source>
</evidence>
<organism evidence="2 3">
    <name type="scientific">Trichosporon asahii var. asahii (strain ATCC 90039 / CBS 2479 / JCM 2466 / KCTC 7840 / NBRC 103889/ NCYC 2677 / UAMH 7654)</name>
    <name type="common">Yeast</name>
    <dbReference type="NCBI Taxonomy" id="1186058"/>
    <lineage>
        <taxon>Eukaryota</taxon>
        <taxon>Fungi</taxon>
        <taxon>Dikarya</taxon>
        <taxon>Basidiomycota</taxon>
        <taxon>Agaricomycotina</taxon>
        <taxon>Tremellomycetes</taxon>
        <taxon>Trichosporonales</taxon>
        <taxon>Trichosporonaceae</taxon>
        <taxon>Trichosporon</taxon>
    </lineage>
</organism>
<feature type="compositionally biased region" description="Low complexity" evidence="1">
    <location>
        <begin position="431"/>
        <end position="447"/>
    </location>
</feature>
<feature type="region of interest" description="Disordered" evidence="1">
    <location>
        <begin position="227"/>
        <end position="259"/>
    </location>
</feature>
<sequence length="479" mass="51328">MSTSRSTPAKRSRACSFTSSTLSPIAESPVPSPDQDALPAAKRLRRVFSSSDGLPRATPAETLGRGTGEGSTSRDQARTTASRRAGGQPTEELDEGAVIQALISANALATQFLQARRTGPAVKPEAAAAHGPQQEDSDPVPPAPWTRPVEPRPRRIPHVSFRPTPRLFPELAAGVKKPAGHQRSRSEPPVLEALDGAAAGTSSDVSSSLPPLASDLLESQVMQEPSIPVAVSRPQARATKTQASTGRAERPDVTTAETVSNQQKTIYRSFVDGTRTLVYRSSEHKFTTQGFIMRDLARVLHQPRPAVDAVHLPFPKEQMDRHPQLEKNHVSLRVVDSSSTIERSQFDPHSMCVLVSEPGGALLFSFGRRQLESPTAKRHFDHFVTWMRYLRDRSAADHQLVRSSDSSSSGLPRSRRKVVADIQAVVAAAGAQLADTSSVPTTSLTPTARPPPLPAAGPVGGRGTAPTAGSQTARSSRQE</sequence>
<feature type="region of interest" description="Disordered" evidence="1">
    <location>
        <begin position="431"/>
        <end position="479"/>
    </location>
</feature>
<proteinExistence type="predicted"/>
<name>J5TCX7_TRIAS</name>
<feature type="compositionally biased region" description="Polar residues" evidence="1">
    <location>
        <begin position="70"/>
        <end position="82"/>
    </location>
</feature>
<feature type="compositionally biased region" description="Polar residues" evidence="1">
    <location>
        <begin position="14"/>
        <end position="23"/>
    </location>
</feature>
<evidence type="ECO:0000256" key="1">
    <source>
        <dbReference type="SAM" id="MobiDB-lite"/>
    </source>
</evidence>
<dbReference type="KEGG" id="tasa:A1Q1_00431"/>
<protein>
    <submittedName>
        <fullName evidence="2">Uncharacterized protein</fullName>
    </submittedName>
</protein>
<comment type="caution">
    <text evidence="2">The sequence shown here is derived from an EMBL/GenBank/DDBJ whole genome shotgun (WGS) entry which is preliminary data.</text>
</comment>
<evidence type="ECO:0000313" key="2">
    <source>
        <dbReference type="EMBL" id="EJT50326.1"/>
    </source>
</evidence>
<dbReference type="HOGENOM" id="CLU_570104_0_0_1"/>
<dbReference type="EMBL" id="ALBS01000114">
    <property type="protein sequence ID" value="EJT50326.1"/>
    <property type="molecule type" value="Genomic_DNA"/>
</dbReference>